<dbReference type="Pfam" id="PF04195">
    <property type="entry name" value="Transposase_28"/>
    <property type="match status" value="1"/>
</dbReference>
<feature type="coiled-coil region" evidence="1">
    <location>
        <begin position="435"/>
        <end position="517"/>
    </location>
</feature>
<evidence type="ECO:0000313" key="4">
    <source>
        <dbReference type="EMBL" id="RDX66871.1"/>
    </source>
</evidence>
<feature type="domain" description="Transposase (putative) gypsy type" evidence="3">
    <location>
        <begin position="107"/>
        <end position="158"/>
    </location>
</feature>
<dbReference type="InterPro" id="IPR007321">
    <property type="entry name" value="Transposase_28"/>
</dbReference>
<protein>
    <recommendedName>
        <fullName evidence="3">Transposase (putative) gypsy type domain-containing protein</fullName>
    </recommendedName>
</protein>
<reference evidence="4" key="1">
    <citation type="submission" date="2018-05" db="EMBL/GenBank/DDBJ databases">
        <title>Draft genome of Mucuna pruriens seed.</title>
        <authorList>
            <person name="Nnadi N.E."/>
            <person name="Vos R."/>
            <person name="Hasami M.H."/>
            <person name="Devisetty U.K."/>
            <person name="Aguiy J.C."/>
        </authorList>
    </citation>
    <scope>NUCLEOTIDE SEQUENCE [LARGE SCALE GENOMIC DNA]</scope>
    <source>
        <strain evidence="4">JCA_2017</strain>
    </source>
</reference>
<sequence length="575" mass="63932">GNQSPERAASRNSSPLSSQSSSSSSDSTEVFPFEIWYRENSEDDLSNDPYSWVDLEVKKVFSTFTRGSALLRTAKAICQPGPWSVTIHPYRPDEPAHVQPLTDDAPFFLSRPILQTLNVAPTQLHPNNWAFVRAFELLYEDLGRAPSLSVFFWFFSLRKTTKVGWTSLSIRPKRKLLKPFLESFKVFKDRIFKVSRGATGPNILIDNSGDPFFPLHWTPQPIVSVTVAKKNLEEWEKEFVAELHGLRLLSAAEIIKGTGFSVEYLKNIRKKTSQAKEAESSNPQPADPQPAADSTLPSGVPMPPPQVVPLDSPNGSPFQTYADAEERDHPVSAEVANERPRKHLHVEFDDIFDDPTPILNEEPIFTEGPISPSIWTRSTSVGRAGSSDTSLMADRTRVKQLGLRGTLNTFHQLVGCSLIFARVAEAEFGLLDDQVTSLSDQLAQADEENKRMTTNKELLATKLVLEAARESLTSKVEDLSITCQKLEAADLDSRERLSALESDLAKVKEENATKDATILKQGSSILQQYEVGFRRALAQVKVLYPDLDTTEADPYKDIVDGRLVDVPNPPDSPIA</sequence>
<dbReference type="OrthoDB" id="685909at2759"/>
<evidence type="ECO:0000256" key="1">
    <source>
        <dbReference type="SAM" id="Coils"/>
    </source>
</evidence>
<gene>
    <name evidence="4" type="ORF">CR513_54314</name>
</gene>
<proteinExistence type="predicted"/>
<feature type="non-terminal residue" evidence="4">
    <location>
        <position position="1"/>
    </location>
</feature>
<comment type="caution">
    <text evidence="4">The sequence shown here is derived from an EMBL/GenBank/DDBJ whole genome shotgun (WGS) entry which is preliminary data.</text>
</comment>
<organism evidence="4 5">
    <name type="scientific">Mucuna pruriens</name>
    <name type="common">Velvet bean</name>
    <name type="synonym">Dolichos pruriens</name>
    <dbReference type="NCBI Taxonomy" id="157652"/>
    <lineage>
        <taxon>Eukaryota</taxon>
        <taxon>Viridiplantae</taxon>
        <taxon>Streptophyta</taxon>
        <taxon>Embryophyta</taxon>
        <taxon>Tracheophyta</taxon>
        <taxon>Spermatophyta</taxon>
        <taxon>Magnoliopsida</taxon>
        <taxon>eudicotyledons</taxon>
        <taxon>Gunneridae</taxon>
        <taxon>Pentapetalae</taxon>
        <taxon>rosids</taxon>
        <taxon>fabids</taxon>
        <taxon>Fabales</taxon>
        <taxon>Fabaceae</taxon>
        <taxon>Papilionoideae</taxon>
        <taxon>50 kb inversion clade</taxon>
        <taxon>NPAAA clade</taxon>
        <taxon>indigoferoid/millettioid clade</taxon>
        <taxon>Phaseoleae</taxon>
        <taxon>Mucuna</taxon>
    </lineage>
</organism>
<dbReference type="PANTHER" id="PTHR31099:SF49">
    <property type="entry name" value="MYOSIN HEAVY CHAIN-LIKE PROTEIN"/>
    <property type="match status" value="1"/>
</dbReference>
<accession>A0A371ELF2</accession>
<feature type="region of interest" description="Disordered" evidence="2">
    <location>
        <begin position="273"/>
        <end position="329"/>
    </location>
</feature>
<dbReference type="AlphaFoldDB" id="A0A371ELF2"/>
<dbReference type="Proteomes" id="UP000257109">
    <property type="component" value="Unassembled WGS sequence"/>
</dbReference>
<name>A0A371ELF2_MUCPR</name>
<feature type="compositionally biased region" description="Low complexity" evidence="2">
    <location>
        <begin position="10"/>
        <end position="27"/>
    </location>
</feature>
<evidence type="ECO:0000313" key="5">
    <source>
        <dbReference type="Proteomes" id="UP000257109"/>
    </source>
</evidence>
<dbReference type="PANTHER" id="PTHR31099">
    <property type="entry name" value="OS06G0165300 PROTEIN"/>
    <property type="match status" value="1"/>
</dbReference>
<evidence type="ECO:0000256" key="2">
    <source>
        <dbReference type="SAM" id="MobiDB-lite"/>
    </source>
</evidence>
<evidence type="ECO:0000259" key="3">
    <source>
        <dbReference type="Pfam" id="PF04195"/>
    </source>
</evidence>
<feature type="region of interest" description="Disordered" evidence="2">
    <location>
        <begin position="1"/>
        <end position="29"/>
    </location>
</feature>
<dbReference type="STRING" id="157652.A0A371ELF2"/>
<dbReference type="EMBL" id="QJKJ01013237">
    <property type="protein sequence ID" value="RDX66871.1"/>
    <property type="molecule type" value="Genomic_DNA"/>
</dbReference>
<keyword evidence="1" id="KW-0175">Coiled coil</keyword>
<keyword evidence="5" id="KW-1185">Reference proteome</keyword>